<keyword evidence="4" id="KW-0732">Signal</keyword>
<dbReference type="InterPro" id="IPR002491">
    <property type="entry name" value="ABC_transptr_periplasmic_BD"/>
</dbReference>
<accession>A0ABY3SQE0</accession>
<evidence type="ECO:0000256" key="4">
    <source>
        <dbReference type="ARBA" id="ARBA00022729"/>
    </source>
</evidence>
<dbReference type="InterPro" id="IPR051313">
    <property type="entry name" value="Bact_iron-sidero_bind"/>
</dbReference>
<dbReference type="CDD" id="cd01146">
    <property type="entry name" value="FhuD"/>
    <property type="match status" value="1"/>
</dbReference>
<dbReference type="EMBL" id="CP090978">
    <property type="protein sequence ID" value="UJF36228.1"/>
    <property type="molecule type" value="Genomic_DNA"/>
</dbReference>
<keyword evidence="8" id="KW-1185">Reference proteome</keyword>
<gene>
    <name evidence="7" type="ORF">L0M14_02285</name>
</gene>
<name>A0ABY3SQE0_9BACL</name>
<feature type="domain" description="Fe/B12 periplasmic-binding" evidence="6">
    <location>
        <begin position="51"/>
        <end position="314"/>
    </location>
</feature>
<dbReference type="PANTHER" id="PTHR30532">
    <property type="entry name" value="IRON III DICITRATE-BINDING PERIPLASMIC PROTEIN"/>
    <property type="match status" value="1"/>
</dbReference>
<protein>
    <submittedName>
        <fullName evidence="7">Iron-siderophore ABC transporter substrate-binding protein</fullName>
    </submittedName>
</protein>
<evidence type="ECO:0000256" key="5">
    <source>
        <dbReference type="SAM" id="MobiDB-lite"/>
    </source>
</evidence>
<keyword evidence="3" id="KW-0813">Transport</keyword>
<evidence type="ECO:0000256" key="1">
    <source>
        <dbReference type="ARBA" id="ARBA00004196"/>
    </source>
</evidence>
<reference evidence="7 8" key="1">
    <citation type="journal article" date="2024" name="Int. J. Syst. Evol. Microbiol.">
        <title>Paenibacillus hexagrammi sp. nov., a novel bacterium isolated from the gut content of Hexagrammos agrammus.</title>
        <authorList>
            <person name="Jung H.K."/>
            <person name="Kim D.G."/>
            <person name="Zin H."/>
            <person name="Park J."/>
            <person name="Jung H."/>
            <person name="Kim Y.O."/>
            <person name="Kong H.J."/>
            <person name="Kim J.W."/>
            <person name="Kim Y.S."/>
        </authorList>
    </citation>
    <scope>NUCLEOTIDE SEQUENCE [LARGE SCALE GENOMIC DNA]</scope>
    <source>
        <strain evidence="7 8">YPD9-1</strain>
    </source>
</reference>
<evidence type="ECO:0000313" key="7">
    <source>
        <dbReference type="EMBL" id="UJF36228.1"/>
    </source>
</evidence>
<dbReference type="Pfam" id="PF01497">
    <property type="entry name" value="Peripla_BP_2"/>
    <property type="match status" value="1"/>
</dbReference>
<evidence type="ECO:0000256" key="2">
    <source>
        <dbReference type="ARBA" id="ARBA00008814"/>
    </source>
</evidence>
<comment type="subcellular location">
    <subcellularLocation>
        <location evidence="1">Cell envelope</location>
    </subcellularLocation>
</comment>
<sequence>MLIAGCGNTTDSKNETPDGSPAASTAAAKQDEVRTVKHAMGETQIKGTPQRVVILTNEGTEDLLTLGVKPVGAVKSWIGSPWYDHIKTDMEGVQDVGEETQPNLEMIAGLKPDLIIGNKVRHEKIYEQLKQIAPTVFAADLRGDWKKNFALYAEAVNKKAEGEKAMADFDQRVADVKAKLGDKTATKVSVVRFSSADVRIYQEQTFSGVLLKQLGIARPASQAKDQFMEQLTKERIPDMDGDVLFYFVSGTGNSGDASTKVAKEWTEDPLFKNLQVSKNNKAFQVNEVVWNLAGGYKAANLLLDEIAKYFEVAQ</sequence>
<proteinExistence type="inferred from homology"/>
<dbReference type="Proteomes" id="UP001649230">
    <property type="component" value="Chromosome"/>
</dbReference>
<dbReference type="SUPFAM" id="SSF53807">
    <property type="entry name" value="Helical backbone' metal receptor"/>
    <property type="match status" value="1"/>
</dbReference>
<dbReference type="Gene3D" id="3.40.50.1980">
    <property type="entry name" value="Nitrogenase molybdenum iron protein domain"/>
    <property type="match status" value="2"/>
</dbReference>
<evidence type="ECO:0000259" key="6">
    <source>
        <dbReference type="PROSITE" id="PS50983"/>
    </source>
</evidence>
<evidence type="ECO:0000313" key="8">
    <source>
        <dbReference type="Proteomes" id="UP001649230"/>
    </source>
</evidence>
<organism evidence="7 8">
    <name type="scientific">Paenibacillus hexagrammi</name>
    <dbReference type="NCBI Taxonomy" id="2908839"/>
    <lineage>
        <taxon>Bacteria</taxon>
        <taxon>Bacillati</taxon>
        <taxon>Bacillota</taxon>
        <taxon>Bacilli</taxon>
        <taxon>Bacillales</taxon>
        <taxon>Paenibacillaceae</taxon>
        <taxon>Paenibacillus</taxon>
    </lineage>
</organism>
<dbReference type="PROSITE" id="PS50983">
    <property type="entry name" value="FE_B12_PBP"/>
    <property type="match status" value="1"/>
</dbReference>
<feature type="region of interest" description="Disordered" evidence="5">
    <location>
        <begin position="1"/>
        <end position="31"/>
    </location>
</feature>
<comment type="similarity">
    <text evidence="2">Belongs to the bacterial solute-binding protein 8 family.</text>
</comment>
<evidence type="ECO:0000256" key="3">
    <source>
        <dbReference type="ARBA" id="ARBA00022448"/>
    </source>
</evidence>
<dbReference type="PANTHER" id="PTHR30532:SF21">
    <property type="entry name" value="SIDEROPHORE-BINDING LIPOPROTEIN YFIY-RELATED"/>
    <property type="match status" value="1"/>
</dbReference>